<name>A0A6L8WCD1_9PROT</name>
<dbReference type="PANTHER" id="PTHR43459:SF1">
    <property type="entry name" value="EG:BACN32G11.4 PROTEIN"/>
    <property type="match status" value="1"/>
</dbReference>
<dbReference type="PANTHER" id="PTHR43459">
    <property type="entry name" value="ENOYL-COA HYDRATASE"/>
    <property type="match status" value="1"/>
</dbReference>
<dbReference type="RefSeq" id="WP_161317021.1">
    <property type="nucleotide sequence ID" value="NZ_WTUW01000009.1"/>
</dbReference>
<dbReference type="EMBL" id="WTUW01000009">
    <property type="protein sequence ID" value="MZR32359.1"/>
    <property type="molecule type" value="Genomic_DNA"/>
</dbReference>
<evidence type="ECO:0000313" key="3">
    <source>
        <dbReference type="Proteomes" id="UP000476030"/>
    </source>
</evidence>
<dbReference type="InterPro" id="IPR001753">
    <property type="entry name" value="Enoyl-CoA_hydra/iso"/>
</dbReference>
<evidence type="ECO:0000313" key="2">
    <source>
        <dbReference type="EMBL" id="MZR32359.1"/>
    </source>
</evidence>
<protein>
    <submittedName>
        <fullName evidence="2">Crotonase</fullName>
    </submittedName>
</protein>
<dbReference type="Pfam" id="PF00378">
    <property type="entry name" value="ECH_1"/>
    <property type="match status" value="1"/>
</dbReference>
<comment type="similarity">
    <text evidence="1">Belongs to the enoyl-CoA hydratase/isomerase family.</text>
</comment>
<dbReference type="Gene3D" id="3.90.226.10">
    <property type="entry name" value="2-enoyl-CoA Hydratase, Chain A, domain 1"/>
    <property type="match status" value="1"/>
</dbReference>
<proteinExistence type="inferred from homology"/>
<dbReference type="GO" id="GO:0003824">
    <property type="term" value="F:catalytic activity"/>
    <property type="evidence" value="ECO:0007669"/>
    <property type="project" value="UniProtKB-ARBA"/>
</dbReference>
<dbReference type="SUPFAM" id="SSF52096">
    <property type="entry name" value="ClpP/crotonase"/>
    <property type="match status" value="1"/>
</dbReference>
<keyword evidence="3" id="KW-1185">Reference proteome</keyword>
<evidence type="ECO:0000256" key="1">
    <source>
        <dbReference type="ARBA" id="ARBA00005254"/>
    </source>
</evidence>
<dbReference type="Proteomes" id="UP000476030">
    <property type="component" value="Unassembled WGS sequence"/>
</dbReference>
<comment type="caution">
    <text evidence="2">The sequence shown here is derived from an EMBL/GenBank/DDBJ whole genome shotgun (WGS) entry which is preliminary data.</text>
</comment>
<gene>
    <name evidence="2" type="ORF">GQE98_17095</name>
</gene>
<organism evidence="2 3">
    <name type="scientific">Sneathiella litorea</name>
    <dbReference type="NCBI Taxonomy" id="2606216"/>
    <lineage>
        <taxon>Bacteria</taxon>
        <taxon>Pseudomonadati</taxon>
        <taxon>Pseudomonadota</taxon>
        <taxon>Alphaproteobacteria</taxon>
        <taxon>Sneathiellales</taxon>
        <taxon>Sneathiellaceae</taxon>
        <taxon>Sneathiella</taxon>
    </lineage>
</organism>
<sequence length="260" mass="28632">MENFKNIIFEIDNSVATLTLNRPEALNAMTFELMYEIQDALKIIDKDRSIRALILTGAGRGFCAGQDLRNRPPEGSDIVELYTGCYFDAINAIRTCRVPVITAVNGAAAGGGFSLALAGDILIAGKSAKFIQVFSRIGLSPDLGSTYLLPQAIGRARALRMMMTNEPVSADQAFDWGLVSDVYEDDKLMDEAKALADKLASGPTYALEMTRKTVDESVHNDFKTQFRRELEVNADLRERYDSKEGVAAFLEKRPAVFKGE</sequence>
<reference evidence="2 3" key="1">
    <citation type="submission" date="2019-12" db="EMBL/GenBank/DDBJ databases">
        <title>Snethiella sp. nov. sp. isolated from sea sand.</title>
        <authorList>
            <person name="Kim J."/>
            <person name="Jeong S.E."/>
            <person name="Jung H.S."/>
            <person name="Jeon C.O."/>
        </authorList>
    </citation>
    <scope>NUCLEOTIDE SEQUENCE [LARGE SCALE GENOMIC DNA]</scope>
    <source>
        <strain evidence="2 3">DP05</strain>
    </source>
</reference>
<dbReference type="Gene3D" id="1.10.12.10">
    <property type="entry name" value="Lyase 2-enoyl-coa Hydratase, Chain A, domain 2"/>
    <property type="match status" value="1"/>
</dbReference>
<dbReference type="AlphaFoldDB" id="A0A6L8WCD1"/>
<dbReference type="CDD" id="cd06558">
    <property type="entry name" value="crotonase-like"/>
    <property type="match status" value="1"/>
</dbReference>
<dbReference type="InterPro" id="IPR014748">
    <property type="entry name" value="Enoyl-CoA_hydra_C"/>
</dbReference>
<dbReference type="InterPro" id="IPR029045">
    <property type="entry name" value="ClpP/crotonase-like_dom_sf"/>
</dbReference>
<accession>A0A6L8WCD1</accession>